<protein>
    <submittedName>
        <fullName evidence="1">Uncharacterized protein</fullName>
    </submittedName>
</protein>
<accession>A0AAW5ED42</accession>
<reference evidence="1" key="1">
    <citation type="submission" date="2022-02" db="EMBL/GenBank/DDBJ databases">
        <title>Fredinandcohnia quinoae sp. nov. isolated from Chenopodium quinoa seeds.</title>
        <authorList>
            <person name="Saati-Santamaria Z."/>
            <person name="Flores-Felix J.D."/>
            <person name="Igual J.M."/>
            <person name="Velazquez E."/>
            <person name="Garcia-Fraile P."/>
            <person name="Martinez-Molina E."/>
        </authorList>
    </citation>
    <scope>NUCLEOTIDE SEQUENCE</scope>
    <source>
        <strain evidence="1">SECRCQ15</strain>
    </source>
</reference>
<dbReference type="EMBL" id="JAKTTI010000071">
    <property type="protein sequence ID" value="MCH1627981.1"/>
    <property type="molecule type" value="Genomic_DNA"/>
</dbReference>
<gene>
    <name evidence="1" type="ORF">MJG50_21885</name>
</gene>
<dbReference type="RefSeq" id="WP_240257899.1">
    <property type="nucleotide sequence ID" value="NZ_JAKTTI010000071.1"/>
</dbReference>
<dbReference type="AlphaFoldDB" id="A0AAW5ED42"/>
<keyword evidence="2" id="KW-1185">Reference proteome</keyword>
<dbReference type="Proteomes" id="UP001431131">
    <property type="component" value="Unassembled WGS sequence"/>
</dbReference>
<evidence type="ECO:0000313" key="2">
    <source>
        <dbReference type="Proteomes" id="UP001431131"/>
    </source>
</evidence>
<comment type="caution">
    <text evidence="1">The sequence shown here is derived from an EMBL/GenBank/DDBJ whole genome shotgun (WGS) entry which is preliminary data.</text>
</comment>
<evidence type="ECO:0000313" key="1">
    <source>
        <dbReference type="EMBL" id="MCH1627981.1"/>
    </source>
</evidence>
<proteinExistence type="predicted"/>
<name>A0AAW5ED42_9BACI</name>
<sequence>MTSPIFYNNQSAPYVFQAPTKSNLQTSNQPTYYANFILEHMKKQDERQKHLRQNMKKNEVHISKLLHQQEHLQNEFFENGIAQRERDAQISKKMTDQKSLLEVFVGFMKKQEKQNERTARRQADHYEQLEILQQIVKNQEQFNHKVTENIALVKEQFEQILVSLREQENVKENLAEVFNDKNKEMSEHVKEQKDIFNKVIQGLQENKDQYDILFDYVRNQDNFNHKLFEYLCEQFSEEKAVNH</sequence>
<organism evidence="1 2">
    <name type="scientific">Fredinandcohnia quinoae</name>
    <dbReference type="NCBI Taxonomy" id="2918902"/>
    <lineage>
        <taxon>Bacteria</taxon>
        <taxon>Bacillati</taxon>
        <taxon>Bacillota</taxon>
        <taxon>Bacilli</taxon>
        <taxon>Bacillales</taxon>
        <taxon>Bacillaceae</taxon>
        <taxon>Fredinandcohnia</taxon>
    </lineage>
</organism>